<keyword evidence="2" id="KW-0479">Metal-binding</keyword>
<dbReference type="SUPFAM" id="SSF57701">
    <property type="entry name" value="Zn2/Cys6 DNA-binding domain"/>
    <property type="match status" value="1"/>
</dbReference>
<name>A0A1L7WRR2_9HELO</name>
<dbReference type="EMBL" id="FJOG01000006">
    <property type="protein sequence ID" value="CZR55453.1"/>
    <property type="molecule type" value="Genomic_DNA"/>
</dbReference>
<dbReference type="STRING" id="576137.A0A1L7WRR2"/>
<dbReference type="PANTHER" id="PTHR31001:SF50">
    <property type="entry name" value="ZN(II)2CYS6 TRANSCRIPTION FACTOR (EUROFUNG)"/>
    <property type="match status" value="1"/>
</dbReference>
<evidence type="ECO:0000256" key="2">
    <source>
        <dbReference type="ARBA" id="ARBA00022723"/>
    </source>
</evidence>
<dbReference type="GO" id="GO:0006351">
    <property type="term" value="P:DNA-templated transcription"/>
    <property type="evidence" value="ECO:0007669"/>
    <property type="project" value="InterPro"/>
</dbReference>
<dbReference type="CDD" id="cd12148">
    <property type="entry name" value="fungal_TF_MHR"/>
    <property type="match status" value="1"/>
</dbReference>
<dbReference type="PROSITE" id="PS50048">
    <property type="entry name" value="ZN2_CY6_FUNGAL_2"/>
    <property type="match status" value="1"/>
</dbReference>
<dbReference type="CDD" id="cd00067">
    <property type="entry name" value="GAL4"/>
    <property type="match status" value="1"/>
</dbReference>
<evidence type="ECO:0000256" key="4">
    <source>
        <dbReference type="SAM" id="MobiDB-lite"/>
    </source>
</evidence>
<dbReference type="InterPro" id="IPR007219">
    <property type="entry name" value="XnlR_reg_dom"/>
</dbReference>
<dbReference type="Pfam" id="PF00172">
    <property type="entry name" value="Zn_clus"/>
    <property type="match status" value="1"/>
</dbReference>
<feature type="compositionally biased region" description="Basic and acidic residues" evidence="4">
    <location>
        <begin position="160"/>
        <end position="174"/>
    </location>
</feature>
<dbReference type="GO" id="GO:0008270">
    <property type="term" value="F:zinc ion binding"/>
    <property type="evidence" value="ECO:0007669"/>
    <property type="project" value="InterPro"/>
</dbReference>
<feature type="region of interest" description="Disordered" evidence="4">
    <location>
        <begin position="45"/>
        <end position="65"/>
    </location>
</feature>
<evidence type="ECO:0000259" key="5">
    <source>
        <dbReference type="PROSITE" id="PS50048"/>
    </source>
</evidence>
<dbReference type="PROSITE" id="PS00463">
    <property type="entry name" value="ZN2_CY6_FUNGAL_1"/>
    <property type="match status" value="1"/>
</dbReference>
<comment type="subcellular location">
    <subcellularLocation>
        <location evidence="1">Nucleus</location>
    </subcellularLocation>
</comment>
<dbReference type="Pfam" id="PF04082">
    <property type="entry name" value="Fungal_trans"/>
    <property type="match status" value="1"/>
</dbReference>
<dbReference type="Proteomes" id="UP000184330">
    <property type="component" value="Unassembled WGS sequence"/>
</dbReference>
<accession>A0A1L7WRR2</accession>
<evidence type="ECO:0000256" key="3">
    <source>
        <dbReference type="ARBA" id="ARBA00023242"/>
    </source>
</evidence>
<feature type="compositionally biased region" description="Polar residues" evidence="4">
    <location>
        <begin position="147"/>
        <end position="159"/>
    </location>
</feature>
<dbReference type="SMART" id="SM00906">
    <property type="entry name" value="Fungal_trans"/>
    <property type="match status" value="1"/>
</dbReference>
<organism evidence="6 7">
    <name type="scientific">Phialocephala subalpina</name>
    <dbReference type="NCBI Taxonomy" id="576137"/>
    <lineage>
        <taxon>Eukaryota</taxon>
        <taxon>Fungi</taxon>
        <taxon>Dikarya</taxon>
        <taxon>Ascomycota</taxon>
        <taxon>Pezizomycotina</taxon>
        <taxon>Leotiomycetes</taxon>
        <taxon>Helotiales</taxon>
        <taxon>Mollisiaceae</taxon>
        <taxon>Phialocephala</taxon>
        <taxon>Phialocephala fortinii species complex</taxon>
    </lineage>
</organism>
<gene>
    <name evidence="6" type="ORF">PAC_05341</name>
</gene>
<keyword evidence="7" id="KW-1185">Reference proteome</keyword>
<dbReference type="SMART" id="SM00066">
    <property type="entry name" value="GAL4"/>
    <property type="match status" value="1"/>
</dbReference>
<evidence type="ECO:0000256" key="1">
    <source>
        <dbReference type="ARBA" id="ARBA00004123"/>
    </source>
</evidence>
<feature type="region of interest" description="Disordered" evidence="4">
    <location>
        <begin position="142"/>
        <end position="184"/>
    </location>
</feature>
<dbReference type="InterPro" id="IPR036864">
    <property type="entry name" value="Zn2-C6_fun-type_DNA-bd_sf"/>
</dbReference>
<feature type="domain" description="Zn(2)-C6 fungal-type" evidence="5">
    <location>
        <begin position="68"/>
        <end position="97"/>
    </location>
</feature>
<keyword evidence="3" id="KW-0539">Nucleus</keyword>
<dbReference type="Gene3D" id="4.10.240.10">
    <property type="entry name" value="Zn(2)-C6 fungal-type DNA-binding domain"/>
    <property type="match status" value="1"/>
</dbReference>
<dbReference type="GO" id="GO:0003677">
    <property type="term" value="F:DNA binding"/>
    <property type="evidence" value="ECO:0007669"/>
    <property type="project" value="InterPro"/>
</dbReference>
<sequence length="896" mass="100251">MRRGAQNYPHTKPDSCCAADDILNGLDTILSSARRRLDLEPATERIPNPYLSRKKASHSSPHGLNARSCVTCRRRKVKCDKSNPCSNCTKAGSPCVFPAPGRAPRRPRQGGKVVSEREAELLKRLRRLEGVVEELSGQVEVEAVKHSPSSDNSSLNQVQRDPDSADAASKDKGSTVRVVGMDEGGGNRRQWIARSLKLGAGPPKTAWGPEEVERGVGRLVLDEGKSRYVASPFWASISEEVDEIRDMLHYQEFDSDSDTPAGPSTVHTEPDHQSFIMGYNSSDVNLKSLHPLPSQIPFYWQTFLENVQPLVKIMHTPTMNKVIKEVQNNLDSLSKSTEALMFSIYFATITSMNANEVMTNFGVAKETLLKQYRFGVEQALARAGFLNTNEIVTVQAFVLFLVCVRRHDDTRFVWSLTGLALRISQSLGLHRDGTKFGLSPFDTEMRRRLWWQVCILDTRASEDHGSDPSILDYSFDTEYPLSINDSDLDPDATEPPIPRPGVSEMTFCLIRYEICNLTRKITYVPPGDDLPCRIAGKLLTIEDKERMVREVADHMEKTYLQHCEGAGPLYWVAATVARLIIAKMSLIIYHPLTQPGKPNSLSQDIRDRLFMSSIEIIEYSRILESEASTKQWGWLFHTYIQWHAIAYILGELCIRPNSAIVERGWKAVDVVFSDWNSAGNNVAHTKTGMLWQPMRKLMAKAMKKREENAVSRNVDEENNGLGIPRMYMRPPPEAYSRPSPCPGNIARDRVLERQSESDGNALAGFTDPMTSNASLFTSTAEDTSMLPPQVVGGMDVLPDTDQIPQSLNTMQSQPWPYDVNNMGNLNNSNDVNNANGNFNPWYPGVGSGIVDIDVEDMADVSWEGWDEMVRDYQMEQDQAAPNGARGPTLGGMGQWW</sequence>
<dbReference type="AlphaFoldDB" id="A0A1L7WRR2"/>
<dbReference type="GO" id="GO:0000981">
    <property type="term" value="F:DNA-binding transcription factor activity, RNA polymerase II-specific"/>
    <property type="evidence" value="ECO:0007669"/>
    <property type="project" value="InterPro"/>
</dbReference>
<dbReference type="InterPro" id="IPR050613">
    <property type="entry name" value="Sec_Metabolite_Reg"/>
</dbReference>
<reference evidence="6 7" key="1">
    <citation type="submission" date="2016-03" db="EMBL/GenBank/DDBJ databases">
        <authorList>
            <person name="Ploux O."/>
        </authorList>
    </citation>
    <scope>NUCLEOTIDE SEQUENCE [LARGE SCALE GENOMIC DNA]</scope>
    <source>
        <strain evidence="6 7">UAMH 11012</strain>
    </source>
</reference>
<proteinExistence type="predicted"/>
<evidence type="ECO:0000313" key="7">
    <source>
        <dbReference type="Proteomes" id="UP000184330"/>
    </source>
</evidence>
<dbReference type="OrthoDB" id="435881at2759"/>
<dbReference type="InterPro" id="IPR001138">
    <property type="entry name" value="Zn2Cys6_DnaBD"/>
</dbReference>
<dbReference type="GO" id="GO:0005634">
    <property type="term" value="C:nucleus"/>
    <property type="evidence" value="ECO:0007669"/>
    <property type="project" value="UniProtKB-SubCell"/>
</dbReference>
<protein>
    <submittedName>
        <fullName evidence="6">Related to binuclear zinc cluster transcription factor that regulates the ratio between aurofusarin and rubrofusarin biosynthesis</fullName>
    </submittedName>
</protein>
<feature type="region of interest" description="Disordered" evidence="4">
    <location>
        <begin position="877"/>
        <end position="896"/>
    </location>
</feature>
<evidence type="ECO:0000313" key="6">
    <source>
        <dbReference type="EMBL" id="CZR55453.1"/>
    </source>
</evidence>
<dbReference type="PANTHER" id="PTHR31001">
    <property type="entry name" value="UNCHARACTERIZED TRANSCRIPTIONAL REGULATORY PROTEIN"/>
    <property type="match status" value="1"/>
</dbReference>